<feature type="region of interest" description="Disordered" evidence="1">
    <location>
        <begin position="319"/>
        <end position="352"/>
    </location>
</feature>
<gene>
    <name evidence="2" type="ORF">ADINL_1240</name>
</gene>
<reference evidence="2 3" key="1">
    <citation type="journal article" date="2005" name="Int. J. Syst. Evol. Microbiol.">
        <title>Nitrincola lacisaponensis gen. nov., sp. nov., a novel alkaliphilic bacterium isolated from an alkaline, saline lake.</title>
        <authorList>
            <person name="Dimitriu P.A."/>
            <person name="Shukla S.K."/>
            <person name="Conradt J."/>
            <person name="Marquez M.C."/>
            <person name="Ventosa A."/>
            <person name="Maglia A."/>
            <person name="Peyton B.M."/>
            <person name="Pinkart H.C."/>
            <person name="Mormile M.R."/>
        </authorList>
    </citation>
    <scope>NUCLEOTIDE SEQUENCE [LARGE SCALE GENOMIC DNA]</scope>
    <source>
        <strain evidence="2 3">4CA</strain>
    </source>
</reference>
<organism evidence="2 3">
    <name type="scientific">Nitrincola lacisaponensis</name>
    <dbReference type="NCBI Taxonomy" id="267850"/>
    <lineage>
        <taxon>Bacteria</taxon>
        <taxon>Pseudomonadati</taxon>
        <taxon>Pseudomonadota</taxon>
        <taxon>Gammaproteobacteria</taxon>
        <taxon>Oceanospirillales</taxon>
        <taxon>Oceanospirillaceae</taxon>
        <taxon>Nitrincola</taxon>
    </lineage>
</organism>
<dbReference type="EMBL" id="JMSZ01000016">
    <property type="protein sequence ID" value="KDE40648.1"/>
    <property type="molecule type" value="Genomic_DNA"/>
</dbReference>
<dbReference type="Proteomes" id="UP000027318">
    <property type="component" value="Unassembled WGS sequence"/>
</dbReference>
<proteinExistence type="predicted"/>
<evidence type="ECO:0000313" key="3">
    <source>
        <dbReference type="Proteomes" id="UP000027318"/>
    </source>
</evidence>
<dbReference type="AlphaFoldDB" id="A0A063Y2U7"/>
<dbReference type="RefSeq" id="WP_036544934.1">
    <property type="nucleotide sequence ID" value="NZ_JMSZ01000016.1"/>
</dbReference>
<sequence length="352" mass="39901">MLIFRYINGRVVPMEVQHEYQSARTYQRLHKPGKKQPTSWLAKEHFRSSAAYVNPNAKCPVCGAEIFYYEHSNGAKVYFDELGPPWPKHPCTDNGYFNTVAPTLFNREKQTVTENIMPHTPSWRDHGWIPAKVTRVSDRDSLGNFEVTCQSEGLLFSVRITLPTRKKLHIGLESVKDALIQQRQEKNQLTVSIQSGISEKTLDGVILGKVVPAHTDSYELKQLKLQMPNDDGSLALLIGHSEEGELFFIFDLTNTEHKEFMDGLIKSRESTFLHYTKSSQSTEKFSRSITEAKFSSVSKIESHPIQCIKRFLTPSQRAEAISKGKAKRGGNSSMADAFKDAFKNQSKRDGKD</sequence>
<name>A0A063Y2U7_9GAMM</name>
<evidence type="ECO:0000313" key="2">
    <source>
        <dbReference type="EMBL" id="KDE40648.1"/>
    </source>
</evidence>
<feature type="compositionally biased region" description="Basic and acidic residues" evidence="1">
    <location>
        <begin position="337"/>
        <end position="352"/>
    </location>
</feature>
<keyword evidence="3" id="KW-1185">Reference proteome</keyword>
<accession>A0A063Y2U7</accession>
<comment type="caution">
    <text evidence="2">The sequence shown here is derived from an EMBL/GenBank/DDBJ whole genome shotgun (WGS) entry which is preliminary data.</text>
</comment>
<protein>
    <submittedName>
        <fullName evidence="2">Uncharacterized protein</fullName>
    </submittedName>
</protein>
<evidence type="ECO:0000256" key="1">
    <source>
        <dbReference type="SAM" id="MobiDB-lite"/>
    </source>
</evidence>
<dbReference type="OrthoDB" id="7065440at2"/>